<reference evidence="2 3" key="1">
    <citation type="submission" date="2023-06" db="EMBL/GenBank/DDBJ databases">
        <title>Roseiconus lacunae JC819 isolated from Gulf of Mannar region, Tamil Nadu.</title>
        <authorList>
            <person name="Pk S."/>
            <person name="Ch S."/>
            <person name="Ch V.R."/>
        </authorList>
    </citation>
    <scope>NUCLEOTIDE SEQUENCE [LARGE SCALE GENOMIC DNA]</scope>
    <source>
        <strain evidence="2 3">JC819</strain>
    </source>
</reference>
<keyword evidence="3" id="KW-1185">Reference proteome</keyword>
<feature type="signal peptide" evidence="1">
    <location>
        <begin position="1"/>
        <end position="27"/>
    </location>
</feature>
<comment type="caution">
    <text evidence="2">The sequence shown here is derived from an EMBL/GenBank/DDBJ whole genome shotgun (WGS) entry which is preliminary data.</text>
</comment>
<sequence length="281" mass="31478">MRSPGTKFRSAAFLLLIGLFPPTPMSAEETTKPDQHLSYLVKRQQAHQMARKEDRAFCALRTDPIIRWANPISGANGGVFLWTIDGLPAAISKCHLNDRKKHYVESTVILAPDLILKHPNQSTWTPRQPDLKEVSVNKTPRLNLSASGRLIEMRQLAEGFTISDRWGEDGGELYQLRLMPRPLYRYTSEASSVIDGAIFGFAQGTNPEAIVLVEVIRENGSISFRCGISRLTGYELQATRGGATVFEVARVDGPGIHDGYRHHWEKPVPYPIELDETKRSN</sequence>
<feature type="chain" id="PRO_5045448482" evidence="1">
    <location>
        <begin position="28"/>
        <end position="281"/>
    </location>
</feature>
<protein>
    <submittedName>
        <fullName evidence="2">Uncharacterized protein</fullName>
    </submittedName>
</protein>
<proteinExistence type="predicted"/>
<organism evidence="2 3">
    <name type="scientific">Roseiconus lacunae</name>
    <dbReference type="NCBI Taxonomy" id="2605694"/>
    <lineage>
        <taxon>Bacteria</taxon>
        <taxon>Pseudomonadati</taxon>
        <taxon>Planctomycetota</taxon>
        <taxon>Planctomycetia</taxon>
        <taxon>Pirellulales</taxon>
        <taxon>Pirellulaceae</taxon>
        <taxon>Roseiconus</taxon>
    </lineage>
</organism>
<evidence type="ECO:0000313" key="3">
    <source>
        <dbReference type="Proteomes" id="UP001239462"/>
    </source>
</evidence>
<evidence type="ECO:0000256" key="1">
    <source>
        <dbReference type="SAM" id="SignalP"/>
    </source>
</evidence>
<dbReference type="Proteomes" id="UP001239462">
    <property type="component" value="Unassembled WGS sequence"/>
</dbReference>
<accession>A0ABT7PGE5</accession>
<evidence type="ECO:0000313" key="2">
    <source>
        <dbReference type="EMBL" id="MDM4015567.1"/>
    </source>
</evidence>
<dbReference type="EMBL" id="JASZZN010000005">
    <property type="protein sequence ID" value="MDM4015567.1"/>
    <property type="molecule type" value="Genomic_DNA"/>
</dbReference>
<keyword evidence="1" id="KW-0732">Signal</keyword>
<dbReference type="RefSeq" id="WP_149495617.1">
    <property type="nucleotide sequence ID" value="NZ_CP141221.1"/>
</dbReference>
<name>A0ABT7PGE5_9BACT</name>
<gene>
    <name evidence="2" type="ORF">QTN89_09020</name>
</gene>